<dbReference type="Pfam" id="PF20253">
    <property type="entry name" value="DUF6604"/>
    <property type="match status" value="1"/>
</dbReference>
<gene>
    <name evidence="3" type="ORF">K458DRAFT_387987</name>
</gene>
<proteinExistence type="predicted"/>
<name>A0A6G1J3I9_9PLEO</name>
<keyword evidence="4" id="KW-1185">Reference proteome</keyword>
<dbReference type="PANTHER" id="PTHR38795:SF1">
    <property type="entry name" value="DUF6604 DOMAIN-CONTAINING PROTEIN"/>
    <property type="match status" value="1"/>
</dbReference>
<accession>A0A6G1J3I9</accession>
<dbReference type="PANTHER" id="PTHR38795">
    <property type="entry name" value="DUF6604 DOMAIN-CONTAINING PROTEIN"/>
    <property type="match status" value="1"/>
</dbReference>
<evidence type="ECO:0000259" key="2">
    <source>
        <dbReference type="Pfam" id="PF20253"/>
    </source>
</evidence>
<feature type="compositionally biased region" description="Basic residues" evidence="1">
    <location>
        <begin position="40"/>
        <end position="50"/>
    </location>
</feature>
<organism evidence="3 4">
    <name type="scientific">Lentithecium fluviatile CBS 122367</name>
    <dbReference type="NCBI Taxonomy" id="1168545"/>
    <lineage>
        <taxon>Eukaryota</taxon>
        <taxon>Fungi</taxon>
        <taxon>Dikarya</taxon>
        <taxon>Ascomycota</taxon>
        <taxon>Pezizomycotina</taxon>
        <taxon>Dothideomycetes</taxon>
        <taxon>Pleosporomycetidae</taxon>
        <taxon>Pleosporales</taxon>
        <taxon>Massarineae</taxon>
        <taxon>Lentitheciaceae</taxon>
        <taxon>Lentithecium</taxon>
    </lineage>
</organism>
<feature type="region of interest" description="Disordered" evidence="1">
    <location>
        <begin position="39"/>
        <end position="63"/>
    </location>
</feature>
<dbReference type="Proteomes" id="UP000799291">
    <property type="component" value="Unassembled WGS sequence"/>
</dbReference>
<dbReference type="AlphaFoldDB" id="A0A6G1J3I9"/>
<evidence type="ECO:0000313" key="4">
    <source>
        <dbReference type="Proteomes" id="UP000799291"/>
    </source>
</evidence>
<sequence>MLPKNLVSSYQQYKNDTEYVYLIILEDVTGGKYVSTAKSKSAKRRAKGKTGKTAPPQSSQGRPTYTVAIKDFKILAESLAPPPFVCQIMRRSNSPTIGVFSFSGFYKEAPKSMSDIINMFEDLELKEASKTFENGSDVAATPFVRAETDANYKSEQLENLEEDFLAFYLLLSDLNKLRTEVDRKWEGYKQGMLDLVTASITTNTAVDLARSLEEECNGRFKKYGGTEAMLPMLHNAQCLQAGTTEAHKPGYLPDMKLGYYGHYDPSSNRSEKRVQELSPAEDELERGLCHMLETKSVPLWLAFATTLFLDIYHILWGRVDYCFKKLGGTPNFARATMEKNLAFHAEHRIDNWPKQHDDAMKGFSE</sequence>
<evidence type="ECO:0000256" key="1">
    <source>
        <dbReference type="SAM" id="MobiDB-lite"/>
    </source>
</evidence>
<feature type="domain" description="DUF6604" evidence="2">
    <location>
        <begin position="108"/>
        <end position="215"/>
    </location>
</feature>
<dbReference type="OrthoDB" id="5238236at2759"/>
<dbReference type="InterPro" id="IPR046539">
    <property type="entry name" value="DUF6604"/>
</dbReference>
<protein>
    <recommendedName>
        <fullName evidence="2">DUF6604 domain-containing protein</fullName>
    </recommendedName>
</protein>
<reference evidence="3" key="1">
    <citation type="journal article" date="2020" name="Stud. Mycol.">
        <title>101 Dothideomycetes genomes: a test case for predicting lifestyles and emergence of pathogens.</title>
        <authorList>
            <person name="Haridas S."/>
            <person name="Albert R."/>
            <person name="Binder M."/>
            <person name="Bloem J."/>
            <person name="Labutti K."/>
            <person name="Salamov A."/>
            <person name="Andreopoulos B."/>
            <person name="Baker S."/>
            <person name="Barry K."/>
            <person name="Bills G."/>
            <person name="Bluhm B."/>
            <person name="Cannon C."/>
            <person name="Castanera R."/>
            <person name="Culley D."/>
            <person name="Daum C."/>
            <person name="Ezra D."/>
            <person name="Gonzalez J."/>
            <person name="Henrissat B."/>
            <person name="Kuo A."/>
            <person name="Liang C."/>
            <person name="Lipzen A."/>
            <person name="Lutzoni F."/>
            <person name="Magnuson J."/>
            <person name="Mondo S."/>
            <person name="Nolan M."/>
            <person name="Ohm R."/>
            <person name="Pangilinan J."/>
            <person name="Park H.-J."/>
            <person name="Ramirez L."/>
            <person name="Alfaro M."/>
            <person name="Sun H."/>
            <person name="Tritt A."/>
            <person name="Yoshinaga Y."/>
            <person name="Zwiers L.-H."/>
            <person name="Turgeon B."/>
            <person name="Goodwin S."/>
            <person name="Spatafora J."/>
            <person name="Crous P."/>
            <person name="Grigoriev I."/>
        </authorList>
    </citation>
    <scope>NUCLEOTIDE SEQUENCE</scope>
    <source>
        <strain evidence="3">CBS 122367</strain>
    </source>
</reference>
<dbReference type="EMBL" id="MU005579">
    <property type="protein sequence ID" value="KAF2685094.1"/>
    <property type="molecule type" value="Genomic_DNA"/>
</dbReference>
<evidence type="ECO:0000313" key="3">
    <source>
        <dbReference type="EMBL" id="KAF2685094.1"/>
    </source>
</evidence>